<dbReference type="Pfam" id="PF00961">
    <property type="entry name" value="LAGLIDADG_1"/>
    <property type="match status" value="1"/>
</dbReference>
<dbReference type="Proteomes" id="UP000799324">
    <property type="component" value="Unassembled WGS sequence"/>
</dbReference>
<dbReference type="InterPro" id="IPR004860">
    <property type="entry name" value="LAGLIDADG_dom"/>
</dbReference>
<proteinExistence type="predicted"/>
<evidence type="ECO:0000313" key="2">
    <source>
        <dbReference type="EMBL" id="KAF2647138.1"/>
    </source>
</evidence>
<dbReference type="InterPro" id="IPR051289">
    <property type="entry name" value="LAGLIDADG_Endonuclease"/>
</dbReference>
<dbReference type="PANTHER" id="PTHR36181:SF4">
    <property type="entry name" value="LAGLIDADG ENDONUCLEASE"/>
    <property type="match status" value="1"/>
</dbReference>
<dbReference type="OrthoDB" id="3658854at2759"/>
<keyword evidence="2" id="KW-0540">Nuclease</keyword>
<reference evidence="2" key="1">
    <citation type="journal article" date="2020" name="Stud. Mycol.">
        <title>101 Dothideomycetes genomes: a test case for predicting lifestyles and emergence of pathogens.</title>
        <authorList>
            <person name="Haridas S."/>
            <person name="Albert R."/>
            <person name="Binder M."/>
            <person name="Bloem J."/>
            <person name="Labutti K."/>
            <person name="Salamov A."/>
            <person name="Andreopoulos B."/>
            <person name="Baker S."/>
            <person name="Barry K."/>
            <person name="Bills G."/>
            <person name="Bluhm B."/>
            <person name="Cannon C."/>
            <person name="Castanera R."/>
            <person name="Culley D."/>
            <person name="Daum C."/>
            <person name="Ezra D."/>
            <person name="Gonzalez J."/>
            <person name="Henrissat B."/>
            <person name="Kuo A."/>
            <person name="Liang C."/>
            <person name="Lipzen A."/>
            <person name="Lutzoni F."/>
            <person name="Magnuson J."/>
            <person name="Mondo S."/>
            <person name="Nolan M."/>
            <person name="Ohm R."/>
            <person name="Pangilinan J."/>
            <person name="Park H.-J."/>
            <person name="Ramirez L."/>
            <person name="Alfaro M."/>
            <person name="Sun H."/>
            <person name="Tritt A."/>
            <person name="Yoshinaga Y."/>
            <person name="Zwiers L.-H."/>
            <person name="Turgeon B."/>
            <person name="Goodwin S."/>
            <person name="Spatafora J."/>
            <person name="Crous P."/>
            <person name="Grigoriev I."/>
        </authorList>
    </citation>
    <scope>NUCLEOTIDE SEQUENCE</scope>
    <source>
        <strain evidence="2">CBS 122681</strain>
    </source>
</reference>
<sequence length="295" mass="34810">MVNNRPMLINNYMNLHYMLESSNTLNTINNIISNKVKAITMSNQQVTKKNILENIIHFLKDVNLFGNLRDYTWRIILLGYLKYSPVFFEQYKLDPNWVTGFVDAEGCFSVIIEISQIFKRKERISFEINLHEKDKDILYKIKSDRKLAVYRVTNVNNIKDIIIPHFTNYPLLIVEIILNKNHLTEQGFLNTLSYYAAINKGVSKKVLKYYPNIISHSKDLELIRLFTKFFDCDITSLLHKILPHFDTYPLLNLKQEDYICFKKGMTIIKLKKHLTTEGLKTLNKLNLDMNSNRYK</sequence>
<dbReference type="PANTHER" id="PTHR36181">
    <property type="entry name" value="INTRON-ENCODED ENDONUCLEASE AI3-RELATED"/>
    <property type="match status" value="1"/>
</dbReference>
<dbReference type="GO" id="GO:0004519">
    <property type="term" value="F:endonuclease activity"/>
    <property type="evidence" value="ECO:0007669"/>
    <property type="project" value="UniProtKB-KW"/>
</dbReference>
<evidence type="ECO:0000313" key="3">
    <source>
        <dbReference type="Proteomes" id="UP000799324"/>
    </source>
</evidence>
<keyword evidence="3" id="KW-1185">Reference proteome</keyword>
<name>A0A6A6SLA0_9PLEO</name>
<dbReference type="Gene3D" id="3.10.28.10">
    <property type="entry name" value="Homing endonucleases"/>
    <property type="match status" value="2"/>
</dbReference>
<dbReference type="EMBL" id="MU004679">
    <property type="protein sequence ID" value="KAF2647138.1"/>
    <property type="molecule type" value="Genomic_DNA"/>
</dbReference>
<gene>
    <name evidence="2" type="ORF">K491DRAFT_772585</name>
</gene>
<protein>
    <submittedName>
        <fullName evidence="2">Homing endonuclease</fullName>
    </submittedName>
</protein>
<dbReference type="SUPFAM" id="SSF55608">
    <property type="entry name" value="Homing endonucleases"/>
    <property type="match status" value="2"/>
</dbReference>
<organism evidence="2 3">
    <name type="scientific">Lophiostoma macrostomum CBS 122681</name>
    <dbReference type="NCBI Taxonomy" id="1314788"/>
    <lineage>
        <taxon>Eukaryota</taxon>
        <taxon>Fungi</taxon>
        <taxon>Dikarya</taxon>
        <taxon>Ascomycota</taxon>
        <taxon>Pezizomycotina</taxon>
        <taxon>Dothideomycetes</taxon>
        <taxon>Pleosporomycetidae</taxon>
        <taxon>Pleosporales</taxon>
        <taxon>Lophiostomataceae</taxon>
        <taxon>Lophiostoma</taxon>
    </lineage>
</organism>
<dbReference type="InterPro" id="IPR027434">
    <property type="entry name" value="Homing_endonucl"/>
</dbReference>
<feature type="domain" description="Homing endonuclease LAGLIDADG" evidence="1">
    <location>
        <begin position="99"/>
        <end position="172"/>
    </location>
</feature>
<keyword evidence="2" id="KW-0255">Endonuclease</keyword>
<dbReference type="AlphaFoldDB" id="A0A6A6SLA0"/>
<accession>A0A6A6SLA0</accession>
<dbReference type="GO" id="GO:0005739">
    <property type="term" value="C:mitochondrion"/>
    <property type="evidence" value="ECO:0007669"/>
    <property type="project" value="UniProtKB-ARBA"/>
</dbReference>
<evidence type="ECO:0000259" key="1">
    <source>
        <dbReference type="Pfam" id="PF00961"/>
    </source>
</evidence>
<keyword evidence="2" id="KW-0378">Hydrolase</keyword>